<keyword evidence="6" id="KW-0472">Membrane</keyword>
<evidence type="ECO:0000256" key="5">
    <source>
        <dbReference type="ARBA" id="ARBA00022989"/>
    </source>
</evidence>
<reference evidence="8" key="1">
    <citation type="journal article" date="2023" name="Insect Mol. Biol.">
        <title>Genome sequencing provides insights into the evolution of gene families encoding plant cell wall-degrading enzymes in longhorned beetles.</title>
        <authorList>
            <person name="Shin N.R."/>
            <person name="Okamura Y."/>
            <person name="Kirsch R."/>
            <person name="Pauchet Y."/>
        </authorList>
    </citation>
    <scope>NUCLEOTIDE SEQUENCE</scope>
    <source>
        <strain evidence="8">AMC_N1</strain>
    </source>
</reference>
<dbReference type="PANTHER" id="PTHR48041">
    <property type="entry name" value="ABC TRANSPORTER G FAMILY MEMBER 28"/>
    <property type="match status" value="1"/>
</dbReference>
<dbReference type="InterPro" id="IPR003439">
    <property type="entry name" value="ABC_transporter-like_ATP-bd"/>
</dbReference>
<dbReference type="InterPro" id="IPR027417">
    <property type="entry name" value="P-loop_NTPase"/>
</dbReference>
<dbReference type="Proteomes" id="UP001162162">
    <property type="component" value="Unassembled WGS sequence"/>
</dbReference>
<proteinExistence type="inferred from homology"/>
<dbReference type="GO" id="GO:0005524">
    <property type="term" value="F:ATP binding"/>
    <property type="evidence" value="ECO:0007669"/>
    <property type="project" value="InterPro"/>
</dbReference>
<comment type="caution">
    <text evidence="8">The sequence shown here is derived from an EMBL/GenBank/DDBJ whole genome shotgun (WGS) entry which is preliminary data.</text>
</comment>
<gene>
    <name evidence="8" type="ORF">NQ318_005022</name>
</gene>
<keyword evidence="4" id="KW-0812">Transmembrane</keyword>
<keyword evidence="5" id="KW-1133">Transmembrane helix</keyword>
<evidence type="ECO:0000256" key="6">
    <source>
        <dbReference type="ARBA" id="ARBA00023136"/>
    </source>
</evidence>
<dbReference type="PANTHER" id="PTHR48041:SF15">
    <property type="entry name" value="FI05267P"/>
    <property type="match status" value="1"/>
</dbReference>
<comment type="similarity">
    <text evidence="2">Belongs to the ABC transporter superfamily. ABCG family. Eye pigment precursor importer (TC 3.A.1.204) subfamily.</text>
</comment>
<name>A0AAV8YAQ9_9CUCU</name>
<evidence type="ECO:0000259" key="7">
    <source>
        <dbReference type="Pfam" id="PF00005"/>
    </source>
</evidence>
<dbReference type="Pfam" id="PF00005">
    <property type="entry name" value="ABC_tran"/>
    <property type="match status" value="1"/>
</dbReference>
<sequence>MILRSVSGEFKSGQLNAILGPSGAGKSTLLNILAGYKCRGATGSILINGEQRNLKQFRKMSRYIMQEDLIQPMLTVQEAMLVAANLKLNKCMRESDKLNAIFIKVKKHHRFDSVSLKILLVYLNSDLLQGH</sequence>
<evidence type="ECO:0000256" key="3">
    <source>
        <dbReference type="ARBA" id="ARBA00022448"/>
    </source>
</evidence>
<feature type="domain" description="ABC transporter" evidence="7">
    <location>
        <begin position="3"/>
        <end position="109"/>
    </location>
</feature>
<dbReference type="EMBL" id="JAPWTK010000159">
    <property type="protein sequence ID" value="KAJ8947543.1"/>
    <property type="molecule type" value="Genomic_DNA"/>
</dbReference>
<keyword evidence="9" id="KW-1185">Reference proteome</keyword>
<evidence type="ECO:0000313" key="9">
    <source>
        <dbReference type="Proteomes" id="UP001162162"/>
    </source>
</evidence>
<evidence type="ECO:0000256" key="1">
    <source>
        <dbReference type="ARBA" id="ARBA00004141"/>
    </source>
</evidence>
<evidence type="ECO:0000313" key="8">
    <source>
        <dbReference type="EMBL" id="KAJ8947543.1"/>
    </source>
</evidence>
<keyword evidence="3" id="KW-0813">Transport</keyword>
<evidence type="ECO:0000256" key="2">
    <source>
        <dbReference type="ARBA" id="ARBA00005814"/>
    </source>
</evidence>
<dbReference type="SUPFAM" id="SSF52540">
    <property type="entry name" value="P-loop containing nucleoside triphosphate hydrolases"/>
    <property type="match status" value="1"/>
</dbReference>
<dbReference type="GO" id="GO:0016887">
    <property type="term" value="F:ATP hydrolysis activity"/>
    <property type="evidence" value="ECO:0007669"/>
    <property type="project" value="InterPro"/>
</dbReference>
<organism evidence="8 9">
    <name type="scientific">Aromia moschata</name>
    <dbReference type="NCBI Taxonomy" id="1265417"/>
    <lineage>
        <taxon>Eukaryota</taxon>
        <taxon>Metazoa</taxon>
        <taxon>Ecdysozoa</taxon>
        <taxon>Arthropoda</taxon>
        <taxon>Hexapoda</taxon>
        <taxon>Insecta</taxon>
        <taxon>Pterygota</taxon>
        <taxon>Neoptera</taxon>
        <taxon>Endopterygota</taxon>
        <taxon>Coleoptera</taxon>
        <taxon>Polyphaga</taxon>
        <taxon>Cucujiformia</taxon>
        <taxon>Chrysomeloidea</taxon>
        <taxon>Cerambycidae</taxon>
        <taxon>Cerambycinae</taxon>
        <taxon>Callichromatini</taxon>
        <taxon>Aromia</taxon>
    </lineage>
</organism>
<dbReference type="Gene3D" id="3.40.50.300">
    <property type="entry name" value="P-loop containing nucleotide triphosphate hydrolases"/>
    <property type="match status" value="1"/>
</dbReference>
<dbReference type="GO" id="GO:0005886">
    <property type="term" value="C:plasma membrane"/>
    <property type="evidence" value="ECO:0007669"/>
    <property type="project" value="TreeGrafter"/>
</dbReference>
<protein>
    <recommendedName>
        <fullName evidence="7">ABC transporter domain-containing protein</fullName>
    </recommendedName>
</protein>
<dbReference type="GO" id="GO:0042626">
    <property type="term" value="F:ATPase-coupled transmembrane transporter activity"/>
    <property type="evidence" value="ECO:0007669"/>
    <property type="project" value="TreeGrafter"/>
</dbReference>
<evidence type="ECO:0000256" key="4">
    <source>
        <dbReference type="ARBA" id="ARBA00022692"/>
    </source>
</evidence>
<comment type="subcellular location">
    <subcellularLocation>
        <location evidence="1">Membrane</location>
        <topology evidence="1">Multi-pass membrane protein</topology>
    </subcellularLocation>
</comment>
<dbReference type="AlphaFoldDB" id="A0AAV8YAQ9"/>
<accession>A0AAV8YAQ9</accession>
<dbReference type="InterPro" id="IPR050352">
    <property type="entry name" value="ABCG_transporters"/>
</dbReference>